<feature type="repeat" description="WD" evidence="4">
    <location>
        <begin position="281"/>
        <end position="314"/>
    </location>
</feature>
<keyword evidence="2" id="KW-0677">Repeat</keyword>
<evidence type="ECO:0000256" key="4">
    <source>
        <dbReference type="PROSITE-ProRule" id="PRU00221"/>
    </source>
</evidence>
<name>A0A9N6WW79_9CRUS</name>
<comment type="similarity">
    <text evidence="3">Belongs to the WD repeat GAD-1 family.</text>
</comment>
<sequence>MPPKKGIAFGKIGSFGQLTLNPSPKEKGQEVAGGFGKFSTKSKEEDDFMPEPTEAVQQAMGFQGFGKSKAAKGFDIESLVEQNKQSARERALLRKPQEVEPDDATSDQKEGSEPEEDAIGPPMPPPPAPAVKAPNVPQKKAVKPVGDEGDSDDDDSEDEEDDGSGSNPEKWIPASMEVNLTHGARPVSALSVDHSGARLVTGSVDYDVKLWDFAGMSASMHAFRTIRPVECHPILDLHYSITGDAILIISGTAQAKIVDRDGYEKAECVKGDQYITDMARTKGHIAGLEGGSWNPRDKQEFLTCSQDGTLRIWNAEDVKQHKGIMKCRSQSGLRAAPSCCSYSRDGILIASGCTDGSIQMWDHRRMFVNTTVLIRKAHESGTETSCLSFSYDGKQFATRGGDSTLKLWDIRQNKTPVFTADNLHSRFNMTDCSFSPNDRLLMTGTSFQKDESGGKIVFFDRTDFRRVYDIDVPKGHVVRTLWHPKLNQIVAGCGDGTVRLYYDQTRSHNGARLVMAKPKKRVRATESMSTMRIITPHALPMFREDKPRSTRRAIEKARKDPVLSRQPELPIGSKGSGGRVAASGSTLSSFIVRNLGIASRIEDEGNPREAILRHAKEAAENPYWVSPAYSKTQPKPIWAGTGADQDDDESGEPDSKKTKPAGI</sequence>
<feature type="compositionally biased region" description="Low complexity" evidence="5">
    <location>
        <begin position="130"/>
        <end position="139"/>
    </location>
</feature>
<evidence type="ECO:0000256" key="3">
    <source>
        <dbReference type="ARBA" id="ARBA00038343"/>
    </source>
</evidence>
<dbReference type="EMBL" id="OC978025">
    <property type="protein sequence ID" value="CAG4634680.1"/>
    <property type="molecule type" value="Genomic_DNA"/>
</dbReference>
<dbReference type="PROSITE" id="PS50294">
    <property type="entry name" value="WD_REPEATS_REGION"/>
    <property type="match status" value="1"/>
</dbReference>
<dbReference type="GO" id="GO:0035861">
    <property type="term" value="C:site of double-strand break"/>
    <property type="evidence" value="ECO:0007669"/>
    <property type="project" value="TreeGrafter"/>
</dbReference>
<organism evidence="6">
    <name type="scientific">Alona affinis</name>
    <dbReference type="NCBI Taxonomy" id="381656"/>
    <lineage>
        <taxon>Eukaryota</taxon>
        <taxon>Metazoa</taxon>
        <taxon>Ecdysozoa</taxon>
        <taxon>Arthropoda</taxon>
        <taxon>Crustacea</taxon>
        <taxon>Branchiopoda</taxon>
        <taxon>Diplostraca</taxon>
        <taxon>Cladocera</taxon>
        <taxon>Anomopoda</taxon>
        <taxon>Chydoridae</taxon>
        <taxon>Alona</taxon>
    </lineage>
</organism>
<dbReference type="InterPro" id="IPR051858">
    <property type="entry name" value="WD_repeat_GAD-1"/>
</dbReference>
<dbReference type="GO" id="GO:0005634">
    <property type="term" value="C:nucleus"/>
    <property type="evidence" value="ECO:0007669"/>
    <property type="project" value="TreeGrafter"/>
</dbReference>
<feature type="repeat" description="WD" evidence="4">
    <location>
        <begin position="387"/>
        <end position="418"/>
    </location>
</feature>
<gene>
    <name evidence="6" type="primary">EOG090X0364</name>
</gene>
<feature type="region of interest" description="Disordered" evidence="5">
    <location>
        <begin position="81"/>
        <end position="172"/>
    </location>
</feature>
<feature type="compositionally biased region" description="Basic and acidic residues" evidence="5">
    <location>
        <begin position="86"/>
        <end position="98"/>
    </location>
</feature>
<dbReference type="InterPro" id="IPR036322">
    <property type="entry name" value="WD40_repeat_dom_sf"/>
</dbReference>
<feature type="compositionally biased region" description="Basic and acidic residues" evidence="5">
    <location>
        <begin position="545"/>
        <end position="562"/>
    </location>
</feature>
<evidence type="ECO:0000256" key="1">
    <source>
        <dbReference type="ARBA" id="ARBA00022574"/>
    </source>
</evidence>
<dbReference type="InterPro" id="IPR001680">
    <property type="entry name" value="WD40_rpt"/>
</dbReference>
<dbReference type="SMART" id="SM00320">
    <property type="entry name" value="WD40"/>
    <property type="match status" value="5"/>
</dbReference>
<feature type="repeat" description="WD" evidence="4">
    <location>
        <begin position="180"/>
        <end position="212"/>
    </location>
</feature>
<dbReference type="Pfam" id="PF00400">
    <property type="entry name" value="WD40"/>
    <property type="match status" value="5"/>
</dbReference>
<dbReference type="AlphaFoldDB" id="A0A9N6WW79"/>
<keyword evidence="1 4" id="KW-0853">WD repeat</keyword>
<dbReference type="FunFam" id="2.130.10.10:FF:001319">
    <property type="entry name" value="Gastrulation defective protein 1"/>
    <property type="match status" value="1"/>
</dbReference>
<dbReference type="Gene3D" id="2.130.10.10">
    <property type="entry name" value="YVTN repeat-like/Quinoprotein amine dehydrogenase"/>
    <property type="match status" value="2"/>
</dbReference>
<dbReference type="PROSITE" id="PS50082">
    <property type="entry name" value="WD_REPEATS_2"/>
    <property type="match status" value="4"/>
</dbReference>
<feature type="region of interest" description="Disordered" evidence="5">
    <location>
        <begin position="1"/>
        <end position="49"/>
    </location>
</feature>
<dbReference type="PANTHER" id="PTHR16017">
    <property type="entry name" value="GASTRULATION DEFECTIVE PROTEIN 1-RELATED"/>
    <property type="match status" value="1"/>
</dbReference>
<evidence type="ECO:0000313" key="6">
    <source>
        <dbReference type="EMBL" id="CAG4634680.1"/>
    </source>
</evidence>
<feature type="compositionally biased region" description="Acidic residues" evidence="5">
    <location>
        <begin position="147"/>
        <end position="163"/>
    </location>
</feature>
<dbReference type="InterPro" id="IPR020472">
    <property type="entry name" value="WD40_PAC1"/>
</dbReference>
<dbReference type="SUPFAM" id="SSF50978">
    <property type="entry name" value="WD40 repeat-like"/>
    <property type="match status" value="1"/>
</dbReference>
<feature type="repeat" description="WD" evidence="4">
    <location>
        <begin position="341"/>
        <end position="362"/>
    </location>
</feature>
<dbReference type="PANTHER" id="PTHR16017:SF0">
    <property type="entry name" value="WD REPEAT-CONTAINING PROTEIN 70"/>
    <property type="match status" value="1"/>
</dbReference>
<feature type="region of interest" description="Disordered" evidence="5">
    <location>
        <begin position="545"/>
        <end position="583"/>
    </location>
</feature>
<proteinExistence type="inferred from homology"/>
<reference evidence="6" key="1">
    <citation type="submission" date="2021-04" db="EMBL/GenBank/DDBJ databases">
        <authorList>
            <person name="Cornetti L."/>
        </authorList>
    </citation>
    <scope>NUCLEOTIDE SEQUENCE</scope>
</reference>
<feature type="region of interest" description="Disordered" evidence="5">
    <location>
        <begin position="624"/>
        <end position="663"/>
    </location>
</feature>
<protein>
    <submittedName>
        <fullName evidence="6">EOG090X0364</fullName>
    </submittedName>
</protein>
<dbReference type="InterPro" id="IPR015943">
    <property type="entry name" value="WD40/YVTN_repeat-like_dom_sf"/>
</dbReference>
<dbReference type="PRINTS" id="PR00320">
    <property type="entry name" value="GPROTEINBRPT"/>
</dbReference>
<accession>A0A9N6WW79</accession>
<evidence type="ECO:0000256" key="5">
    <source>
        <dbReference type="SAM" id="MobiDB-lite"/>
    </source>
</evidence>
<evidence type="ECO:0000256" key="2">
    <source>
        <dbReference type="ARBA" id="ARBA00022737"/>
    </source>
</evidence>